<dbReference type="Proteomes" id="UP000505355">
    <property type="component" value="Chromosome"/>
</dbReference>
<keyword evidence="4" id="KW-1185">Reference proteome</keyword>
<dbReference type="KEGG" id="mmab:HQ865_00190"/>
<evidence type="ECO:0000259" key="2">
    <source>
        <dbReference type="Pfam" id="PF00561"/>
    </source>
</evidence>
<dbReference type="Gene3D" id="2.60.120.260">
    <property type="entry name" value="Galactose-binding domain-like"/>
    <property type="match status" value="1"/>
</dbReference>
<dbReference type="PRINTS" id="PR00111">
    <property type="entry name" value="ABHYDROLASE"/>
</dbReference>
<organism evidence="3 4">
    <name type="scientific">Mucilaginibacter mali</name>
    <dbReference type="NCBI Taxonomy" id="2740462"/>
    <lineage>
        <taxon>Bacteria</taxon>
        <taxon>Pseudomonadati</taxon>
        <taxon>Bacteroidota</taxon>
        <taxon>Sphingobacteriia</taxon>
        <taxon>Sphingobacteriales</taxon>
        <taxon>Sphingobacteriaceae</taxon>
        <taxon>Mucilaginibacter</taxon>
    </lineage>
</organism>
<protein>
    <submittedName>
        <fullName evidence="3">Alpha/beta fold hydrolase</fullName>
    </submittedName>
</protein>
<dbReference type="GO" id="GO:0016787">
    <property type="term" value="F:hydrolase activity"/>
    <property type="evidence" value="ECO:0007669"/>
    <property type="project" value="UniProtKB-KW"/>
</dbReference>
<sequence length="445" mass="49280">MLKLLTTAFAMFIFSQLFAQNTGGHTSVDNGYNLDFEKIEPGVALPSLWSRFNEAKGYRCEAVTDVQHRGNQSVVVERISEAADPFASVVNVIPAKYEGKEIEFKAWLKYQDVQYGMGLLIRIDDANAQTIEFRSMANQKITGTKDWAQYSIKAKIPAGAQTIYVATILSGRGKMWIDDAEVLIDGKDIGQAKINPGYNPNPPKYGSNILDGHKVYLKDAEIYYETYGSGEPLLLLHGNSQSIRAFSYQIGELSKKYKVIAVDSRGQGKSTDATTGPLTYDKFADDMKQLMDTLRIKKANILGWSDGGNTGLIMAVKYPEHVNKLAIMGANLFPGTEAVSDTTLKQVKEGLAHLQTLNDANSKMEVRLFNMLLSEPHLTFDEIKTIKAPTLVMAGEHDVILDSHTRAIAAAIPNAKLVIFTGASHYAPVEEPLWFNRTVLQFLDR</sequence>
<dbReference type="Pfam" id="PF00561">
    <property type="entry name" value="Abhydrolase_1"/>
    <property type="match status" value="1"/>
</dbReference>
<name>A0A7D4UIY4_9SPHI</name>
<evidence type="ECO:0000256" key="1">
    <source>
        <dbReference type="SAM" id="SignalP"/>
    </source>
</evidence>
<dbReference type="PANTHER" id="PTHR43433">
    <property type="entry name" value="HYDROLASE, ALPHA/BETA FOLD FAMILY PROTEIN"/>
    <property type="match status" value="1"/>
</dbReference>
<dbReference type="InterPro" id="IPR050471">
    <property type="entry name" value="AB_hydrolase"/>
</dbReference>
<accession>A0A7D4UIY4</accession>
<dbReference type="PANTHER" id="PTHR43433:SF5">
    <property type="entry name" value="AB HYDROLASE-1 DOMAIN-CONTAINING PROTEIN"/>
    <property type="match status" value="1"/>
</dbReference>
<dbReference type="AlphaFoldDB" id="A0A7D4UIY4"/>
<feature type="chain" id="PRO_5028980252" evidence="1">
    <location>
        <begin position="20"/>
        <end position="445"/>
    </location>
</feature>
<dbReference type="RefSeq" id="WP_173412944.1">
    <property type="nucleotide sequence ID" value="NZ_CP054139.1"/>
</dbReference>
<keyword evidence="1" id="KW-0732">Signal</keyword>
<gene>
    <name evidence="3" type="ORF">HQ865_00190</name>
</gene>
<evidence type="ECO:0000313" key="4">
    <source>
        <dbReference type="Proteomes" id="UP000505355"/>
    </source>
</evidence>
<feature type="signal peptide" evidence="1">
    <location>
        <begin position="1"/>
        <end position="19"/>
    </location>
</feature>
<dbReference type="Gene3D" id="3.40.50.1820">
    <property type="entry name" value="alpha/beta hydrolase"/>
    <property type="match status" value="1"/>
</dbReference>
<dbReference type="EMBL" id="CP054139">
    <property type="protein sequence ID" value="QKJ28242.1"/>
    <property type="molecule type" value="Genomic_DNA"/>
</dbReference>
<dbReference type="SUPFAM" id="SSF53474">
    <property type="entry name" value="alpha/beta-Hydrolases"/>
    <property type="match status" value="1"/>
</dbReference>
<feature type="domain" description="AB hydrolase-1" evidence="2">
    <location>
        <begin position="232"/>
        <end position="346"/>
    </location>
</feature>
<dbReference type="InterPro" id="IPR029058">
    <property type="entry name" value="AB_hydrolase_fold"/>
</dbReference>
<proteinExistence type="predicted"/>
<keyword evidence="3" id="KW-0378">Hydrolase</keyword>
<reference evidence="3 4" key="1">
    <citation type="submission" date="2020-05" db="EMBL/GenBank/DDBJ databases">
        <title>Mucilaginibacter mali sp. nov.</title>
        <authorList>
            <person name="Kim H.S."/>
            <person name="Lee K.C."/>
            <person name="Suh M.K."/>
            <person name="Kim J.-S."/>
            <person name="Han K.-I."/>
            <person name="Eom M.K."/>
            <person name="Shin Y.K."/>
            <person name="Lee J.-S."/>
        </authorList>
    </citation>
    <scope>NUCLEOTIDE SEQUENCE [LARGE SCALE GENOMIC DNA]</scope>
    <source>
        <strain evidence="3 4">G2-14</strain>
    </source>
</reference>
<evidence type="ECO:0000313" key="3">
    <source>
        <dbReference type="EMBL" id="QKJ28242.1"/>
    </source>
</evidence>
<dbReference type="InterPro" id="IPR000073">
    <property type="entry name" value="AB_hydrolase_1"/>
</dbReference>